<dbReference type="Proteomes" id="UP001148614">
    <property type="component" value="Unassembled WGS sequence"/>
</dbReference>
<dbReference type="Pfam" id="PF01814">
    <property type="entry name" value="Hemerythrin"/>
    <property type="match status" value="1"/>
</dbReference>
<comment type="caution">
    <text evidence="2">The sequence shown here is derived from an EMBL/GenBank/DDBJ whole genome shotgun (WGS) entry which is preliminary data.</text>
</comment>
<feature type="domain" description="Hemerythrin-like" evidence="1">
    <location>
        <begin position="38"/>
        <end position="152"/>
    </location>
</feature>
<sequence>MALPIRFTTLGCRRIAGLPKAMKNPRFFSASAISMARISEAIKDDHRELEQAYNNIINAKTSEDKTKWRNQFTWELARHSIGEELVVYPQFEKYLPDGHDMAQKDREEHLQVKKLLYKFQDLTPEHADFESTLQSLWSELKEHINEEENYDLKALEEKLDQAQSESMVNSFNRTKKFIPTRSHPSAPDKPPFETVAGLLTAPIDHLRDIFRSFPDDSKSQMPP</sequence>
<evidence type="ECO:0000313" key="3">
    <source>
        <dbReference type="Proteomes" id="UP001148614"/>
    </source>
</evidence>
<evidence type="ECO:0000313" key="2">
    <source>
        <dbReference type="EMBL" id="KAJ3580290.1"/>
    </source>
</evidence>
<name>A0A9W8NNK2_9PEZI</name>
<dbReference type="PANTHER" id="PTHR35585">
    <property type="entry name" value="HHE DOMAIN PROTEIN (AFU_ORTHOLOGUE AFUA_4G00730)"/>
    <property type="match status" value="1"/>
</dbReference>
<organism evidence="2 3">
    <name type="scientific">Xylaria arbuscula</name>
    <dbReference type="NCBI Taxonomy" id="114810"/>
    <lineage>
        <taxon>Eukaryota</taxon>
        <taxon>Fungi</taxon>
        <taxon>Dikarya</taxon>
        <taxon>Ascomycota</taxon>
        <taxon>Pezizomycotina</taxon>
        <taxon>Sordariomycetes</taxon>
        <taxon>Xylariomycetidae</taxon>
        <taxon>Xylariales</taxon>
        <taxon>Xylariaceae</taxon>
        <taxon>Xylaria</taxon>
    </lineage>
</organism>
<proteinExistence type="predicted"/>
<keyword evidence="3" id="KW-1185">Reference proteome</keyword>
<accession>A0A9W8NNK2</accession>
<dbReference type="VEuPathDB" id="FungiDB:F4678DRAFT_462301"/>
<evidence type="ECO:0000259" key="1">
    <source>
        <dbReference type="Pfam" id="PF01814"/>
    </source>
</evidence>
<dbReference type="EMBL" id="JANPWZ010000016">
    <property type="protein sequence ID" value="KAJ3580290.1"/>
    <property type="molecule type" value="Genomic_DNA"/>
</dbReference>
<gene>
    <name evidence="2" type="ORF">NPX13_g271</name>
</gene>
<dbReference type="InterPro" id="IPR012312">
    <property type="entry name" value="Hemerythrin-like"/>
</dbReference>
<dbReference type="Gene3D" id="1.20.120.520">
    <property type="entry name" value="nmb1532 protein domain like"/>
    <property type="match status" value="1"/>
</dbReference>
<dbReference type="PANTHER" id="PTHR35585:SF1">
    <property type="entry name" value="HHE DOMAIN PROTEIN (AFU_ORTHOLOGUE AFUA_4G00730)"/>
    <property type="match status" value="1"/>
</dbReference>
<reference evidence="2" key="1">
    <citation type="submission" date="2022-07" db="EMBL/GenBank/DDBJ databases">
        <title>Genome Sequence of Xylaria arbuscula.</title>
        <authorList>
            <person name="Buettner E."/>
        </authorList>
    </citation>
    <scope>NUCLEOTIDE SEQUENCE</scope>
    <source>
        <strain evidence="2">VT107</strain>
    </source>
</reference>
<dbReference type="AlphaFoldDB" id="A0A9W8NNK2"/>
<protein>
    <recommendedName>
        <fullName evidence="1">Hemerythrin-like domain-containing protein</fullName>
    </recommendedName>
</protein>